<dbReference type="AlphaFoldDB" id="A0A2G1VTQ7"/>
<feature type="region of interest" description="Disordered" evidence="2">
    <location>
        <begin position="30"/>
        <end position="49"/>
    </location>
</feature>
<dbReference type="OrthoDB" id="1450019at2"/>
<name>A0A2G1VTQ7_9FLAO</name>
<comment type="caution">
    <text evidence="4">The sequence shown here is derived from an EMBL/GenBank/DDBJ whole genome shotgun (WGS) entry which is preliminary data.</text>
</comment>
<dbReference type="EMBL" id="NQXA01000003">
    <property type="protein sequence ID" value="PHQ29980.1"/>
    <property type="molecule type" value="Genomic_DNA"/>
</dbReference>
<organism evidence="4 5">
    <name type="scientific">Leeuwenhoekiella nanhaiensis</name>
    <dbReference type="NCBI Taxonomy" id="1655491"/>
    <lineage>
        <taxon>Bacteria</taxon>
        <taxon>Pseudomonadati</taxon>
        <taxon>Bacteroidota</taxon>
        <taxon>Flavobacteriia</taxon>
        <taxon>Flavobacteriales</taxon>
        <taxon>Flavobacteriaceae</taxon>
        <taxon>Leeuwenhoekiella</taxon>
    </lineage>
</organism>
<protein>
    <submittedName>
        <fullName evidence="4">Uncharacterized protein</fullName>
    </submittedName>
</protein>
<evidence type="ECO:0000313" key="4">
    <source>
        <dbReference type="EMBL" id="PHQ29980.1"/>
    </source>
</evidence>
<sequence length="132" mass="14910">MKTLITISLLFISLSVFAQEEKVTLKEVNYTDATEEDHPAPQTTGMSISTDDIKELRNLDWDLMLSSFEANDPDQEIKISLEFKNRKHATDKAGSKAISVAISGKTSELDSLKKRMEKLTEKMVSSVEKWNK</sequence>
<keyword evidence="3" id="KW-0732">Signal</keyword>
<keyword evidence="1" id="KW-0175">Coiled coil</keyword>
<accession>A0A2G1VTQ7</accession>
<feature type="signal peptide" evidence="3">
    <location>
        <begin position="1"/>
        <end position="18"/>
    </location>
</feature>
<evidence type="ECO:0000256" key="3">
    <source>
        <dbReference type="SAM" id="SignalP"/>
    </source>
</evidence>
<feature type="chain" id="PRO_5013551659" evidence="3">
    <location>
        <begin position="19"/>
        <end position="132"/>
    </location>
</feature>
<dbReference type="Proteomes" id="UP000229433">
    <property type="component" value="Unassembled WGS sequence"/>
</dbReference>
<evidence type="ECO:0000256" key="2">
    <source>
        <dbReference type="SAM" id="MobiDB-lite"/>
    </source>
</evidence>
<keyword evidence="5" id="KW-1185">Reference proteome</keyword>
<reference evidence="4 5" key="1">
    <citation type="submission" date="2017-08" db="EMBL/GenBank/DDBJ databases">
        <title>The whole genome shortgun sequences of strain Leeuwenhoekiella nanhaiensis G18 from the South China Sea.</title>
        <authorList>
            <person name="Liu Q."/>
        </authorList>
    </citation>
    <scope>NUCLEOTIDE SEQUENCE [LARGE SCALE GENOMIC DNA]</scope>
    <source>
        <strain evidence="4 5">G18</strain>
    </source>
</reference>
<proteinExistence type="predicted"/>
<evidence type="ECO:0000313" key="5">
    <source>
        <dbReference type="Proteomes" id="UP000229433"/>
    </source>
</evidence>
<feature type="coiled-coil region" evidence="1">
    <location>
        <begin position="102"/>
        <end position="129"/>
    </location>
</feature>
<dbReference type="RefSeq" id="WP_099645821.1">
    <property type="nucleotide sequence ID" value="NZ_KZ319289.1"/>
</dbReference>
<gene>
    <name evidence="4" type="ORF">CJ305_08430</name>
</gene>
<evidence type="ECO:0000256" key="1">
    <source>
        <dbReference type="SAM" id="Coils"/>
    </source>
</evidence>